<comment type="subcellular location">
    <subcellularLocation>
        <location evidence="1">Cell outer membrane</location>
        <topology evidence="1">Multi-pass membrane protein</topology>
    </subcellularLocation>
</comment>
<keyword evidence="2" id="KW-0813">Transport</keyword>
<evidence type="ECO:0000256" key="8">
    <source>
        <dbReference type="ARBA" id="ARBA00023170"/>
    </source>
</evidence>
<accession>A0A2W5NUW1</accession>
<evidence type="ECO:0000256" key="6">
    <source>
        <dbReference type="ARBA" id="ARBA00023077"/>
    </source>
</evidence>
<dbReference type="Pfam" id="PF00593">
    <property type="entry name" value="TonB_dep_Rec_b-barrel"/>
    <property type="match status" value="1"/>
</dbReference>
<dbReference type="SUPFAM" id="SSF56935">
    <property type="entry name" value="Porins"/>
    <property type="match status" value="1"/>
</dbReference>
<evidence type="ECO:0000259" key="10">
    <source>
        <dbReference type="Pfam" id="PF00593"/>
    </source>
</evidence>
<dbReference type="GO" id="GO:0015344">
    <property type="term" value="F:siderophore uptake transmembrane transporter activity"/>
    <property type="evidence" value="ECO:0007669"/>
    <property type="project" value="TreeGrafter"/>
</dbReference>
<evidence type="ECO:0000256" key="5">
    <source>
        <dbReference type="ARBA" id="ARBA00022729"/>
    </source>
</evidence>
<dbReference type="InterPro" id="IPR039426">
    <property type="entry name" value="TonB-dep_rcpt-like"/>
</dbReference>
<keyword evidence="3" id="KW-1134">Transmembrane beta strand</keyword>
<evidence type="ECO:0000256" key="4">
    <source>
        <dbReference type="ARBA" id="ARBA00022692"/>
    </source>
</evidence>
<evidence type="ECO:0000256" key="3">
    <source>
        <dbReference type="ARBA" id="ARBA00022452"/>
    </source>
</evidence>
<evidence type="ECO:0000256" key="7">
    <source>
        <dbReference type="ARBA" id="ARBA00023136"/>
    </source>
</evidence>
<dbReference type="PANTHER" id="PTHR30069:SF29">
    <property type="entry name" value="HEMOGLOBIN AND HEMOGLOBIN-HAPTOGLOBIN-BINDING PROTEIN 1-RELATED"/>
    <property type="match status" value="1"/>
</dbReference>
<dbReference type="Proteomes" id="UP000249082">
    <property type="component" value="Unassembled WGS sequence"/>
</dbReference>
<keyword evidence="9" id="KW-0998">Cell outer membrane</keyword>
<dbReference type="PANTHER" id="PTHR30069">
    <property type="entry name" value="TONB-DEPENDENT OUTER MEMBRANE RECEPTOR"/>
    <property type="match status" value="1"/>
</dbReference>
<feature type="domain" description="TonB-dependent receptor-like beta-barrel" evidence="10">
    <location>
        <begin position="222"/>
        <end position="640"/>
    </location>
</feature>
<comment type="caution">
    <text evidence="11">The sequence shown here is derived from an EMBL/GenBank/DDBJ whole genome shotgun (WGS) entry which is preliminary data.</text>
</comment>
<dbReference type="Gene3D" id="2.40.170.20">
    <property type="entry name" value="TonB-dependent receptor, beta-barrel domain"/>
    <property type="match status" value="1"/>
</dbReference>
<evidence type="ECO:0000313" key="11">
    <source>
        <dbReference type="EMBL" id="PZQ56744.1"/>
    </source>
</evidence>
<name>A0A2W5NUW1_9SPHN</name>
<sequence>MRWMLASLAVASGPAEAQEALPRPEGEKPAAVVPTGPDPVYPASFYDAFQPQTALDMLERTPGFLLSEGSAVRGFGGAAGNVLIDGQRPTVKAGGITEVLRRIGARQVDRIVLLRGSEAAEAQGQTLVANVIRKADAAGSGNAVLELARTEDGRISPTARISHARRIGAWQTSLELSAVNERYVTDADYLTRGADGALQESRAEAIRAKAPEYGLTASGSRPFAGGTLTLNLRLNHDEYSSRRRIAIREQSTAGAPDAERLIDYTETSTSAEFGADWSRPLGNDWSTKLVGLARGERASQYEDYRQDGFRSLSQQDQKPLELVARSTVSREGDHALRPEFGGELAYNRLGSRLAYGEDDSLGGGMVPIDLANADTRVTELRGEGFANANLRLAGKLDAEVGLAVEFSRIRVTGDSQQSQSLSYLKPSGALVWSPGKSTQVRLGWRRTVDQLDFSDFAASVDQADGRPLGGNARLRPARISRALLRLDHRWGQGGAIAVEAFHQRHQGMLGYILLPSGDQALGTVGNAVQWGATAQASLPLTALLPGARLTLDGTLRKTSLRDPITGRNRRIDDMAPRSFTGEFRHDLPRLRTSWGVSYTLSERYDIYYVDEHLTERSGDEWSAYVETTALAGVKITLKASAGIDSTRLRSFYRPSRANPLTGTDARTMRDGSTVTLVLSRAI</sequence>
<reference evidence="11 12" key="1">
    <citation type="submission" date="2017-08" db="EMBL/GenBank/DDBJ databases">
        <title>Infants hospitalized years apart are colonized by the same room-sourced microbial strains.</title>
        <authorList>
            <person name="Brooks B."/>
            <person name="Olm M.R."/>
            <person name="Firek B.A."/>
            <person name="Baker R."/>
            <person name="Thomas B.C."/>
            <person name="Morowitz M.J."/>
            <person name="Banfield J.F."/>
        </authorList>
    </citation>
    <scope>NUCLEOTIDE SEQUENCE [LARGE SCALE GENOMIC DNA]</scope>
    <source>
        <strain evidence="11">S2_005_002_R2_33</strain>
    </source>
</reference>
<evidence type="ECO:0000313" key="12">
    <source>
        <dbReference type="Proteomes" id="UP000249082"/>
    </source>
</evidence>
<keyword evidence="7" id="KW-0472">Membrane</keyword>
<dbReference type="EMBL" id="QFPX01000003">
    <property type="protein sequence ID" value="PZQ56744.1"/>
    <property type="molecule type" value="Genomic_DNA"/>
</dbReference>
<dbReference type="GO" id="GO:0044718">
    <property type="term" value="P:siderophore transmembrane transport"/>
    <property type="evidence" value="ECO:0007669"/>
    <property type="project" value="TreeGrafter"/>
</dbReference>
<dbReference type="AlphaFoldDB" id="A0A2W5NUW1"/>
<dbReference type="GO" id="GO:0009279">
    <property type="term" value="C:cell outer membrane"/>
    <property type="evidence" value="ECO:0007669"/>
    <property type="project" value="UniProtKB-SubCell"/>
</dbReference>
<organism evidence="11 12">
    <name type="scientific">Novosphingobium pentaromativorans</name>
    <dbReference type="NCBI Taxonomy" id="205844"/>
    <lineage>
        <taxon>Bacteria</taxon>
        <taxon>Pseudomonadati</taxon>
        <taxon>Pseudomonadota</taxon>
        <taxon>Alphaproteobacteria</taxon>
        <taxon>Sphingomonadales</taxon>
        <taxon>Sphingomonadaceae</taxon>
        <taxon>Novosphingobium</taxon>
    </lineage>
</organism>
<protein>
    <recommendedName>
        <fullName evidence="10">TonB-dependent receptor-like beta-barrel domain-containing protein</fullName>
    </recommendedName>
</protein>
<proteinExistence type="predicted"/>
<keyword evidence="8" id="KW-0675">Receptor</keyword>
<evidence type="ECO:0000256" key="9">
    <source>
        <dbReference type="ARBA" id="ARBA00023237"/>
    </source>
</evidence>
<evidence type="ECO:0000256" key="2">
    <source>
        <dbReference type="ARBA" id="ARBA00022448"/>
    </source>
</evidence>
<keyword evidence="6" id="KW-0798">TonB box</keyword>
<dbReference type="InterPro" id="IPR000531">
    <property type="entry name" value="Beta-barrel_TonB"/>
</dbReference>
<gene>
    <name evidence="11" type="ORF">DI555_04295</name>
</gene>
<keyword evidence="5" id="KW-0732">Signal</keyword>
<evidence type="ECO:0000256" key="1">
    <source>
        <dbReference type="ARBA" id="ARBA00004571"/>
    </source>
</evidence>
<dbReference type="InterPro" id="IPR036942">
    <property type="entry name" value="Beta-barrel_TonB_sf"/>
</dbReference>
<keyword evidence="4" id="KW-0812">Transmembrane</keyword>